<dbReference type="InterPro" id="IPR011989">
    <property type="entry name" value="ARM-like"/>
</dbReference>
<name>A0AAW2HEV2_9NEOP</name>
<dbReference type="PANTHER" id="PTHR21704">
    <property type="entry name" value="NIPPED-B-LIKE PROTEIN DELANGIN SCC2-RELATED"/>
    <property type="match status" value="1"/>
</dbReference>
<dbReference type="GO" id="GO:0071169">
    <property type="term" value="P:establishment of protein localization to chromatin"/>
    <property type="evidence" value="ECO:0007669"/>
    <property type="project" value="TreeGrafter"/>
</dbReference>
<dbReference type="GO" id="GO:1990414">
    <property type="term" value="P:replication-born double-strand break repair via sister chromatid exchange"/>
    <property type="evidence" value="ECO:0007669"/>
    <property type="project" value="TreeGrafter"/>
</dbReference>
<feature type="compositionally biased region" description="Low complexity" evidence="1">
    <location>
        <begin position="119"/>
        <end position="132"/>
    </location>
</feature>
<feature type="compositionally biased region" description="Basic and acidic residues" evidence="1">
    <location>
        <begin position="920"/>
        <end position="934"/>
    </location>
</feature>
<feature type="compositionally biased region" description="Polar residues" evidence="1">
    <location>
        <begin position="330"/>
        <end position="345"/>
    </location>
</feature>
<dbReference type="InterPro" id="IPR016024">
    <property type="entry name" value="ARM-type_fold"/>
</dbReference>
<dbReference type="GO" id="GO:0061775">
    <property type="term" value="F:cohesin loader activity"/>
    <property type="evidence" value="ECO:0007669"/>
    <property type="project" value="InterPro"/>
</dbReference>
<dbReference type="GO" id="GO:0034087">
    <property type="term" value="P:establishment of mitotic sister chromatid cohesion"/>
    <property type="evidence" value="ECO:0007669"/>
    <property type="project" value="TreeGrafter"/>
</dbReference>
<feature type="compositionally biased region" description="Polar residues" evidence="1">
    <location>
        <begin position="134"/>
        <end position="152"/>
    </location>
</feature>
<gene>
    <name evidence="2" type="ORF">PYX00_010149</name>
</gene>
<protein>
    <recommendedName>
        <fullName evidence="3">Nipped-B protein</fullName>
    </recommendedName>
</protein>
<dbReference type="InterPro" id="IPR033031">
    <property type="entry name" value="Scc2/Nipped-B"/>
</dbReference>
<dbReference type="SUPFAM" id="SSF48371">
    <property type="entry name" value="ARM repeat"/>
    <property type="match status" value="1"/>
</dbReference>
<dbReference type="EMBL" id="JARGDH010000005">
    <property type="protein sequence ID" value="KAL0268076.1"/>
    <property type="molecule type" value="Genomic_DNA"/>
</dbReference>
<feature type="compositionally biased region" description="Basic and acidic residues" evidence="1">
    <location>
        <begin position="428"/>
        <end position="437"/>
    </location>
</feature>
<dbReference type="CDD" id="cd23958">
    <property type="entry name" value="SCC2"/>
    <property type="match status" value="1"/>
</dbReference>
<organism evidence="2">
    <name type="scientific">Menopon gallinae</name>
    <name type="common">poultry shaft louse</name>
    <dbReference type="NCBI Taxonomy" id="328185"/>
    <lineage>
        <taxon>Eukaryota</taxon>
        <taxon>Metazoa</taxon>
        <taxon>Ecdysozoa</taxon>
        <taxon>Arthropoda</taxon>
        <taxon>Hexapoda</taxon>
        <taxon>Insecta</taxon>
        <taxon>Pterygota</taxon>
        <taxon>Neoptera</taxon>
        <taxon>Paraneoptera</taxon>
        <taxon>Psocodea</taxon>
        <taxon>Troctomorpha</taxon>
        <taxon>Phthiraptera</taxon>
        <taxon>Amblycera</taxon>
        <taxon>Menoponidae</taxon>
        <taxon>Menopon</taxon>
    </lineage>
</organism>
<dbReference type="Gene3D" id="1.25.10.10">
    <property type="entry name" value="Leucine-rich Repeat Variant"/>
    <property type="match status" value="1"/>
</dbReference>
<feature type="region of interest" description="Disordered" evidence="1">
    <location>
        <begin position="275"/>
        <end position="310"/>
    </location>
</feature>
<dbReference type="GO" id="GO:0090694">
    <property type="term" value="C:Scc2-Scc4 cohesin loading complex"/>
    <property type="evidence" value="ECO:0007669"/>
    <property type="project" value="TreeGrafter"/>
</dbReference>
<feature type="region of interest" description="Disordered" evidence="1">
    <location>
        <begin position="109"/>
        <end position="197"/>
    </location>
</feature>
<dbReference type="Pfam" id="PF12765">
    <property type="entry name" value="Cohesin_HEAT"/>
    <property type="match status" value="1"/>
</dbReference>
<feature type="region of interest" description="Disordered" evidence="1">
    <location>
        <begin position="920"/>
        <end position="939"/>
    </location>
</feature>
<feature type="region of interest" description="Disordered" evidence="1">
    <location>
        <begin position="324"/>
        <end position="443"/>
    </location>
</feature>
<reference evidence="2" key="1">
    <citation type="journal article" date="2024" name="Gigascience">
        <title>Chromosome-level genome of the poultry shaft louse Menopon gallinae provides insight into the host-switching and adaptive evolution of parasitic lice.</title>
        <authorList>
            <person name="Xu Y."/>
            <person name="Ma L."/>
            <person name="Liu S."/>
            <person name="Liang Y."/>
            <person name="Liu Q."/>
            <person name="He Z."/>
            <person name="Tian L."/>
            <person name="Duan Y."/>
            <person name="Cai W."/>
            <person name="Li H."/>
            <person name="Song F."/>
        </authorList>
    </citation>
    <scope>NUCLEOTIDE SEQUENCE</scope>
    <source>
        <strain evidence="2">Cailab_2023a</strain>
    </source>
</reference>
<accession>A0AAW2HEV2</accession>
<proteinExistence type="predicted"/>
<evidence type="ECO:0000256" key="1">
    <source>
        <dbReference type="SAM" id="MobiDB-lite"/>
    </source>
</evidence>
<feature type="compositionally biased region" description="Basic and acidic residues" evidence="1">
    <location>
        <begin position="275"/>
        <end position="285"/>
    </location>
</feature>
<feature type="compositionally biased region" description="Polar residues" evidence="1">
    <location>
        <begin position="300"/>
        <end position="310"/>
    </location>
</feature>
<feature type="compositionally biased region" description="Acidic residues" evidence="1">
    <location>
        <begin position="1007"/>
        <end position="1022"/>
    </location>
</feature>
<evidence type="ECO:0000313" key="2">
    <source>
        <dbReference type="EMBL" id="KAL0268076.1"/>
    </source>
</evidence>
<dbReference type="PANTHER" id="PTHR21704:SF18">
    <property type="entry name" value="NIPPED-B-LIKE PROTEIN"/>
    <property type="match status" value="1"/>
</dbReference>
<comment type="caution">
    <text evidence="2">The sequence shown here is derived from an EMBL/GenBank/DDBJ whole genome shotgun (WGS) entry which is preliminary data.</text>
</comment>
<evidence type="ECO:0008006" key="3">
    <source>
        <dbReference type="Google" id="ProtNLM"/>
    </source>
</evidence>
<dbReference type="GO" id="GO:0010468">
    <property type="term" value="P:regulation of gene expression"/>
    <property type="evidence" value="ECO:0007669"/>
    <property type="project" value="InterPro"/>
</dbReference>
<dbReference type="GO" id="GO:0003682">
    <property type="term" value="F:chromatin binding"/>
    <property type="evidence" value="ECO:0007669"/>
    <property type="project" value="TreeGrafter"/>
</dbReference>
<sequence length="1573" mass="178188">MNGEIPSVPITTLAGVSSLTDLLPEMPLPSPLPQTLSNKSLLFHPRVAEEAQILLSNPNELLIPQLIHSLAQTTSEHIELKDQYAGTEQPLEHQSDTPELLKAILHKNPGAFKGPARNQQWKQQQQQQQLPQAGNVTVNSAFNQSSPANYGQGSPGYTRHTPQGSPAQPASARLAVPEDKARPPQSSPNTGFHDPSLLPQRASVIADSQSRIHEQNRPFNDVSENKINRTDVQSQNIPEWNERVTRHSKRLKNESEHFNAENASQNQRVGLHPEISDYNRPEVHPSHQNVEAVSGKADSASANNYQSISNSNAVDKISSMRNFRPHKSHAQPNPSQEPFANSVDQPQRLPPTLQPGSSPAQASVAPEETSVGQTNQKFSKKDSALFDSSGTSASGLKDRASSEKLFPDEPSTFQDSDNRSRKRRRSTVNHDESRELSPVELPKPKVRKVERKMVPVLEKLSVEELMETNTYQRFNTAIDRIFENTDDLDLSIELDESDDVPAEALIHKFQLQDLCAEAAKLKTLGAMESIPATRLVKLLNILEKNIRDGAKVSPIADPDDDEDESKLWLELAMDRVMRAMDASLTAIYILTSPNMPKRIYLEDVIDRIVLFTKFQLCNTIYPSFDPVYRINKKGKDGFPGSARKKRSQGHQVREKSILTLYTKLHGLVGLLAELLNIQVLTDTAVLHASTMAISPFFVEEVSELQLSALKLVTTIFTKYEKHRRILLDDILASIARLPSSKRSLRTYRLNSEENIQMLTALVLQLIQCVVILPENFKNKSRETKEGEAPTKESINMDRDVQIISKYETAMKIAGNFLSVFLNKCGSKSEEIDYRPLFENFVQDLLTTVNKPEWPATEVLLSLLGKLLVGNFMNKSTDMALRVASLDYLGVVAARLRKDYVTSHRKLASIDQMISEIKAAESKDNDDKNNKKTEDIDPEEERTQFLQRVLLDYLAVNGQSDPAWTYARHFYLAQWYHDCMNIKTKQNHTPSKSNNKRNKRKKRKSESSEEEISEPSEEEDELLVSEANTTARFQIMEARKQFLLSKIKPFSDESGRTNILQTYIDYNSADLISRYLASKRPFSLSFDGYLKQILRVLAETSIAIRTKAIKCLTMVVEADPSVLGMKSMQMGVRVSFLDHATSVREAAVDLVGKFVLSRPELIDKYYDMLSARILDTGVSVRKRVIKILRDICIECPDFPKIPEICVKMIRRVNDEEGIKKLVMEVFQNMWFTPVKDRPQLDHRALLRKVMNITEVVATSSKDMGLEWFETLLLSLFKPKEDKEDATKVVVEPPKALITACTQIVNCLIENVLKLEEQEMGKENQGSSQRLVACLTTIYLFAKIRPQLLVNHAITLQPYLSLKCQTQGDYQIVSNVARTLELIVPLMEHPSETFLAQLEEDSVKLILQHDRIVVASCLSCLGSIVNNVTRNFKLIRDCFQKYYGYLTKVRDLMEKEISKAQLEVIRPYCKRALFTVGLLMRHFDFTDKDVRDGLPEDLKDKVFSTLFFFVHDPSPDIQNYTMKAIGSLCIRHYEFMLGEELKQLYYKLLTEHDAPLAMKAQVLHNIEMYLQKGGN</sequence>
<dbReference type="InterPro" id="IPR026003">
    <property type="entry name" value="Cohesin_HEAT"/>
</dbReference>
<dbReference type="GO" id="GO:0140588">
    <property type="term" value="P:chromatin looping"/>
    <property type="evidence" value="ECO:0007669"/>
    <property type="project" value="InterPro"/>
</dbReference>
<feature type="region of interest" description="Disordered" evidence="1">
    <location>
        <begin position="983"/>
        <end position="1022"/>
    </location>
</feature>
<feature type="compositionally biased region" description="Basic residues" evidence="1">
    <location>
        <begin position="993"/>
        <end position="1003"/>
    </location>
</feature>
<feature type="compositionally biased region" description="Basic and acidic residues" evidence="1">
    <location>
        <begin position="396"/>
        <end position="407"/>
    </location>
</feature>